<protein>
    <recommendedName>
        <fullName evidence="4">Leucine-binding protein domain-containing protein</fullName>
    </recommendedName>
</protein>
<organism evidence="2 3">
    <name type="scientific">Gluconacetobacter diazotrophicus (strain ATCC 49037 / DSM 5601 / CCUG 37298 / CIP 103539 / LMG 7603 / PAl5)</name>
    <dbReference type="NCBI Taxonomy" id="272568"/>
    <lineage>
        <taxon>Bacteria</taxon>
        <taxon>Pseudomonadati</taxon>
        <taxon>Pseudomonadota</taxon>
        <taxon>Alphaproteobacteria</taxon>
        <taxon>Acetobacterales</taxon>
        <taxon>Acetobacteraceae</taxon>
        <taxon>Gluconacetobacter</taxon>
    </lineage>
</organism>
<dbReference type="Gene3D" id="3.40.50.2300">
    <property type="match status" value="2"/>
</dbReference>
<accession>A9H0Y9</accession>
<proteinExistence type="predicted"/>
<dbReference type="OrthoDB" id="7210494at2"/>
<dbReference type="KEGG" id="gdi:GDI3246"/>
<name>A9H0Y9_GLUDA</name>
<dbReference type="SUPFAM" id="SSF53822">
    <property type="entry name" value="Periplasmic binding protein-like I"/>
    <property type="match status" value="2"/>
</dbReference>
<evidence type="ECO:0000313" key="3">
    <source>
        <dbReference type="Proteomes" id="UP000001176"/>
    </source>
</evidence>
<evidence type="ECO:0000313" key="2">
    <source>
        <dbReference type="EMBL" id="CAP57189.1"/>
    </source>
</evidence>
<dbReference type="RefSeq" id="WP_012227689.1">
    <property type="nucleotide sequence ID" value="NC_010125.1"/>
</dbReference>
<gene>
    <name evidence="2" type="ordered locus">GDI3246</name>
</gene>
<feature type="region of interest" description="Disordered" evidence="1">
    <location>
        <begin position="227"/>
        <end position="259"/>
    </location>
</feature>
<dbReference type="AlphaFoldDB" id="A9H0Y9"/>
<sequence>MAASLAGLAACAGPAAGPAGPVTAGPPAPAPTVPAGRTVGVLLPLSGGNARLGQEMLASTRLALGAPTAPPLDIRDTEAAGGAGAAAQAAVAAGDGVILGPLTAAETTQAAAVTASTSIPMLAYTSDLSLGRPGVWALGIAPEQQVERLGDGRAGRGTAAFCRLPARHGAWPGDGQGPTEVCAAQGLATPDVVYHTTSPASITQWLKTLSAYDTRLAAASPVPRRRCRPTCRRSTRWGPGRPLFRRPRQGMGTAPAAPAVPKLGAPPFDALLLADTGLQLASVIDALQAVQAIGPAATGTAAAAQAPAITVDTPPAAAPVAGAAVTGVPAHTPVGALTVPPTVSTQPAVAPPSPPQQASVPVRILGTGLWGAFAGKLGRLEGAWYAAPDPGARQRFIQIFMARYHHMPTPLSDLSYDSAALVGALDRARPPGQPNGYAIAALTRPDGFSGVDGVFGLTPDGQTLRDLAIFQIQPGGGGRIVSPAAGRLVRDQRS</sequence>
<dbReference type="InterPro" id="IPR028082">
    <property type="entry name" value="Peripla_BP_I"/>
</dbReference>
<evidence type="ECO:0008006" key="4">
    <source>
        <dbReference type="Google" id="ProtNLM"/>
    </source>
</evidence>
<evidence type="ECO:0000256" key="1">
    <source>
        <dbReference type="SAM" id="MobiDB-lite"/>
    </source>
</evidence>
<dbReference type="Proteomes" id="UP000001176">
    <property type="component" value="Chromosome"/>
</dbReference>
<reference evidence="2 3" key="1">
    <citation type="journal article" date="2009" name="BMC Genomics">
        <title>Complete genome sequence of the sugarcane nitrogen-fixing endophyte Gluconacetobacter diazotrophicus Pal5.</title>
        <authorList>
            <person name="Bertalan M."/>
            <person name="Albano R."/>
            <person name="Padua V."/>
            <person name="Rouws L."/>
            <person name="Rojas C."/>
            <person name="Hemerly A."/>
            <person name="Teixeira K."/>
            <person name="Schwab S."/>
            <person name="Araujo J."/>
            <person name="Oliveira A."/>
            <person name="Franca L."/>
            <person name="Magalhaes V."/>
            <person name="Alqueres S."/>
            <person name="Cardoso A."/>
            <person name="Almeida W."/>
            <person name="Loureiro M.M."/>
            <person name="Nogueira E."/>
            <person name="Cidade D."/>
            <person name="Oliveira D."/>
            <person name="Simao T."/>
            <person name="Macedo J."/>
            <person name="Valadao A."/>
            <person name="Dreschsel M."/>
            <person name="Freitas F."/>
            <person name="Vidal M."/>
            <person name="Guedes H."/>
            <person name="Rodrigues E."/>
            <person name="Meneses C."/>
            <person name="Brioso P."/>
            <person name="Pozzer L."/>
            <person name="Figueiredo D."/>
            <person name="Montano H."/>
            <person name="Junior J."/>
            <person name="Filho G."/>
            <person name="Flores V."/>
            <person name="Ferreira B."/>
            <person name="Branco A."/>
            <person name="Gonzalez P."/>
            <person name="Guillobel H."/>
            <person name="Lemos M."/>
            <person name="Seibel L."/>
            <person name="Macedo J."/>
            <person name="Alves-Ferreira M."/>
            <person name="Sachetto-Martins G."/>
            <person name="Coelho A."/>
            <person name="Santos E."/>
            <person name="Amaral G."/>
            <person name="Neves A."/>
            <person name="Pacheco A.B."/>
            <person name="Carvalho D."/>
            <person name="Lery L."/>
            <person name="Bisch P."/>
            <person name="Rossle S.C."/>
            <person name="Urmenyi T."/>
            <person name="Kruger W.V."/>
            <person name="Martins O."/>
            <person name="Baldani J.I."/>
            <person name="Ferreira P.C."/>
        </authorList>
    </citation>
    <scope>NUCLEOTIDE SEQUENCE [LARGE SCALE GENOMIC DNA]</scope>
    <source>
        <strain evidence="3">ATCC 49037 / DSM 5601 / CCUG 37298 / CIP 103539 / LMG 7603 / PAl5</strain>
    </source>
</reference>
<keyword evidence="3" id="KW-1185">Reference proteome</keyword>
<dbReference type="EMBL" id="AM889285">
    <property type="protein sequence ID" value="CAP57189.1"/>
    <property type="molecule type" value="Genomic_DNA"/>
</dbReference>